<accession>A0A327QXH8</accession>
<organism evidence="2 3">
    <name type="scientific">Chitinophaga skermanii</name>
    <dbReference type="NCBI Taxonomy" id="331697"/>
    <lineage>
        <taxon>Bacteria</taxon>
        <taxon>Pseudomonadati</taxon>
        <taxon>Bacteroidota</taxon>
        <taxon>Chitinophagia</taxon>
        <taxon>Chitinophagales</taxon>
        <taxon>Chitinophagaceae</taxon>
        <taxon>Chitinophaga</taxon>
    </lineage>
</organism>
<reference evidence="2 3" key="1">
    <citation type="submission" date="2018-06" db="EMBL/GenBank/DDBJ databases">
        <title>Genomic Encyclopedia of Archaeal and Bacterial Type Strains, Phase II (KMG-II): from individual species to whole genera.</title>
        <authorList>
            <person name="Goeker M."/>
        </authorList>
    </citation>
    <scope>NUCLEOTIDE SEQUENCE [LARGE SCALE GENOMIC DNA]</scope>
    <source>
        <strain evidence="2 3">DSM 23857</strain>
    </source>
</reference>
<dbReference type="EMBL" id="QLLL01000002">
    <property type="protein sequence ID" value="RAJ08665.1"/>
    <property type="molecule type" value="Genomic_DNA"/>
</dbReference>
<dbReference type="GO" id="GO:0016491">
    <property type="term" value="F:oxidoreductase activity"/>
    <property type="evidence" value="ECO:0007669"/>
    <property type="project" value="InterPro"/>
</dbReference>
<evidence type="ECO:0000313" key="3">
    <source>
        <dbReference type="Proteomes" id="UP000249547"/>
    </source>
</evidence>
<evidence type="ECO:0000313" key="2">
    <source>
        <dbReference type="EMBL" id="RAJ08665.1"/>
    </source>
</evidence>
<protein>
    <submittedName>
        <fullName evidence="2">Flavin-dependent oxidoreductase</fullName>
    </submittedName>
</protein>
<feature type="domain" description="FAD-binding FR-type" evidence="1">
    <location>
        <begin position="18"/>
        <end position="116"/>
    </location>
</feature>
<comment type="caution">
    <text evidence="2">The sequence shown here is derived from an EMBL/GenBank/DDBJ whole genome shotgun (WGS) entry which is preliminary data.</text>
</comment>
<dbReference type="InterPro" id="IPR017938">
    <property type="entry name" value="Riboflavin_synthase-like_b-brl"/>
</dbReference>
<evidence type="ECO:0000259" key="1">
    <source>
        <dbReference type="PROSITE" id="PS51384"/>
    </source>
</evidence>
<dbReference type="InterPro" id="IPR008333">
    <property type="entry name" value="Cbr1-like_FAD-bd_dom"/>
</dbReference>
<dbReference type="PROSITE" id="PS51384">
    <property type="entry name" value="FAD_FR"/>
    <property type="match status" value="1"/>
</dbReference>
<dbReference type="Gene3D" id="2.40.30.10">
    <property type="entry name" value="Translation factors"/>
    <property type="match status" value="1"/>
</dbReference>
<name>A0A327QXH8_9BACT</name>
<sequence length="239" mass="27117">MPKIAKWLGDTIETLMSSKFPLMQVLETTFITPTIKKIRLQGATGDMNFQPGYAVIIRVSSTEYRNYTASFSESKDGIIDIIAHIHGDYPGSNFMAQLQVNDEIRISMPRGKTVYNPHVSKQFLFGDETSLGLAASLQPLFKKHHHQYQFYFELDPGNMAAPRLAGLDHYTVFSKSQLFHDEQWVATLPIFQETNWEDYNFIMAGNAKSIQTLRKVLRQNKARGSFLAQAYWAAGKVGL</sequence>
<proteinExistence type="predicted"/>
<dbReference type="SUPFAM" id="SSF63380">
    <property type="entry name" value="Riboflavin synthase domain-like"/>
    <property type="match status" value="1"/>
</dbReference>
<dbReference type="AlphaFoldDB" id="A0A327QXH8"/>
<dbReference type="OrthoDB" id="9814826at2"/>
<dbReference type="Pfam" id="PF00970">
    <property type="entry name" value="FAD_binding_6"/>
    <property type="match status" value="1"/>
</dbReference>
<dbReference type="InterPro" id="IPR017927">
    <property type="entry name" value="FAD-bd_FR_type"/>
</dbReference>
<keyword evidence="3" id="KW-1185">Reference proteome</keyword>
<gene>
    <name evidence="2" type="ORF">LX64_01319</name>
</gene>
<dbReference type="Proteomes" id="UP000249547">
    <property type="component" value="Unassembled WGS sequence"/>
</dbReference>
<dbReference type="RefSeq" id="WP_111596793.1">
    <property type="nucleotide sequence ID" value="NZ_QLLL01000002.1"/>
</dbReference>